<dbReference type="EMBL" id="EF146982">
    <property type="protein sequence ID" value="ABK95020.1"/>
    <property type="molecule type" value="mRNA"/>
</dbReference>
<evidence type="ECO:0000313" key="1">
    <source>
        <dbReference type="EMBL" id="ABK95020.1"/>
    </source>
</evidence>
<sequence>MVHPQLQHPGISKIIFVDLCGCPNFCSFELHTLARKPHIKSWHL</sequence>
<organism evidence="1">
    <name type="scientific">Populus trichocarpa</name>
    <name type="common">Western balsam poplar</name>
    <name type="synonym">Populus balsamifera subsp. trichocarpa</name>
    <dbReference type="NCBI Taxonomy" id="3694"/>
    <lineage>
        <taxon>Eukaryota</taxon>
        <taxon>Viridiplantae</taxon>
        <taxon>Streptophyta</taxon>
        <taxon>Embryophyta</taxon>
        <taxon>Tracheophyta</taxon>
        <taxon>Spermatophyta</taxon>
        <taxon>Magnoliopsida</taxon>
        <taxon>eudicotyledons</taxon>
        <taxon>Gunneridae</taxon>
        <taxon>Pentapetalae</taxon>
        <taxon>rosids</taxon>
        <taxon>fabids</taxon>
        <taxon>Malpighiales</taxon>
        <taxon>Salicaceae</taxon>
        <taxon>Saliceae</taxon>
        <taxon>Populus</taxon>
    </lineage>
</organism>
<accession>A9PF67</accession>
<dbReference type="AlphaFoldDB" id="A9PF67"/>
<name>A9PF67_POPTR</name>
<protein>
    <submittedName>
        <fullName evidence="1">Uncharacterized protein</fullName>
    </submittedName>
</protein>
<proteinExistence type="evidence at transcript level"/>
<reference evidence="1" key="1">
    <citation type="journal article" date="2008" name="BMC Genomics">
        <title>Analysis of 4,664 high-quality sequence-finished poplar full-length cDNA clones and their utility for the discovery of genes responding to insect feeding.</title>
        <authorList>
            <person name="Ralph S.G."/>
            <person name="Chun H.J."/>
            <person name="Cooper D."/>
            <person name="Kirkpatrick R."/>
            <person name="Kolosova N."/>
            <person name="Gunter L."/>
            <person name="Tuskan G.A."/>
            <person name="Douglas C.J."/>
            <person name="Holt R.A."/>
            <person name="Jones S.J."/>
            <person name="Marra M.A."/>
            <person name="Bohlmann J."/>
        </authorList>
    </citation>
    <scope>NUCLEOTIDE SEQUENCE</scope>
    <source>
        <tissue evidence="1">Young and mature leaves</tissue>
    </source>
</reference>